<name>A0A5B7GJK6_PORTR</name>
<dbReference type="Proteomes" id="UP000324222">
    <property type="component" value="Unassembled WGS sequence"/>
</dbReference>
<evidence type="ECO:0000256" key="1">
    <source>
        <dbReference type="SAM" id="MobiDB-lite"/>
    </source>
</evidence>
<dbReference type="AlphaFoldDB" id="A0A5B7GJK6"/>
<evidence type="ECO:0000313" key="2">
    <source>
        <dbReference type="EMBL" id="MPC59162.1"/>
    </source>
</evidence>
<proteinExistence type="predicted"/>
<reference evidence="2 3" key="1">
    <citation type="submission" date="2019-05" db="EMBL/GenBank/DDBJ databases">
        <title>Another draft genome of Portunus trituberculatus and its Hox gene families provides insights of decapod evolution.</title>
        <authorList>
            <person name="Jeong J.-H."/>
            <person name="Song I."/>
            <person name="Kim S."/>
            <person name="Choi T."/>
            <person name="Kim D."/>
            <person name="Ryu S."/>
            <person name="Kim W."/>
        </authorList>
    </citation>
    <scope>NUCLEOTIDE SEQUENCE [LARGE SCALE GENOMIC DNA]</scope>
    <source>
        <tissue evidence="2">Muscle</tissue>
    </source>
</reference>
<evidence type="ECO:0000313" key="3">
    <source>
        <dbReference type="Proteomes" id="UP000324222"/>
    </source>
</evidence>
<gene>
    <name evidence="2" type="ORF">E2C01_053177</name>
</gene>
<feature type="region of interest" description="Disordered" evidence="1">
    <location>
        <begin position="32"/>
        <end position="76"/>
    </location>
</feature>
<sequence length="76" mass="8219">MFRKASFSTHEPVQWRAREPISAEVACMSTNNQRAAKTPRHGAKDSQNHAGSSSLCPGTYGRASPRAAPALAPLWL</sequence>
<accession>A0A5B7GJK6</accession>
<keyword evidence="3" id="KW-1185">Reference proteome</keyword>
<feature type="compositionally biased region" description="Low complexity" evidence="1">
    <location>
        <begin position="62"/>
        <end position="76"/>
    </location>
</feature>
<comment type="caution">
    <text evidence="2">The sequence shown here is derived from an EMBL/GenBank/DDBJ whole genome shotgun (WGS) entry which is preliminary data.</text>
</comment>
<organism evidence="2 3">
    <name type="scientific">Portunus trituberculatus</name>
    <name type="common">Swimming crab</name>
    <name type="synonym">Neptunus trituberculatus</name>
    <dbReference type="NCBI Taxonomy" id="210409"/>
    <lineage>
        <taxon>Eukaryota</taxon>
        <taxon>Metazoa</taxon>
        <taxon>Ecdysozoa</taxon>
        <taxon>Arthropoda</taxon>
        <taxon>Crustacea</taxon>
        <taxon>Multicrustacea</taxon>
        <taxon>Malacostraca</taxon>
        <taxon>Eumalacostraca</taxon>
        <taxon>Eucarida</taxon>
        <taxon>Decapoda</taxon>
        <taxon>Pleocyemata</taxon>
        <taxon>Brachyura</taxon>
        <taxon>Eubrachyura</taxon>
        <taxon>Portunoidea</taxon>
        <taxon>Portunidae</taxon>
        <taxon>Portuninae</taxon>
        <taxon>Portunus</taxon>
    </lineage>
</organism>
<dbReference type="EMBL" id="VSRR010016316">
    <property type="protein sequence ID" value="MPC59162.1"/>
    <property type="molecule type" value="Genomic_DNA"/>
</dbReference>
<protein>
    <submittedName>
        <fullName evidence="2">Uncharacterized protein</fullName>
    </submittedName>
</protein>